<evidence type="ECO:0000313" key="3">
    <source>
        <dbReference type="Proteomes" id="UP000245768"/>
    </source>
</evidence>
<dbReference type="GeneID" id="37047214"/>
<feature type="compositionally biased region" description="Basic and acidic residues" evidence="1">
    <location>
        <begin position="57"/>
        <end position="70"/>
    </location>
</feature>
<proteinExistence type="predicted"/>
<dbReference type="InParanoid" id="A0A316YF57"/>
<dbReference type="AlphaFoldDB" id="A0A316YF57"/>
<evidence type="ECO:0000313" key="2">
    <source>
        <dbReference type="EMBL" id="PWN87832.1"/>
    </source>
</evidence>
<feature type="compositionally biased region" description="Gly residues" evidence="1">
    <location>
        <begin position="111"/>
        <end position="122"/>
    </location>
</feature>
<reference evidence="2 3" key="1">
    <citation type="journal article" date="2018" name="Mol. Biol. Evol.">
        <title>Broad Genomic Sampling Reveals a Smut Pathogenic Ancestry of the Fungal Clade Ustilaginomycotina.</title>
        <authorList>
            <person name="Kijpornyongpan T."/>
            <person name="Mondo S.J."/>
            <person name="Barry K."/>
            <person name="Sandor L."/>
            <person name="Lee J."/>
            <person name="Lipzen A."/>
            <person name="Pangilinan J."/>
            <person name="LaButti K."/>
            <person name="Hainaut M."/>
            <person name="Henrissat B."/>
            <person name="Grigoriev I.V."/>
            <person name="Spatafora J.W."/>
            <person name="Aime M.C."/>
        </authorList>
    </citation>
    <scope>NUCLEOTIDE SEQUENCE [LARGE SCALE GENOMIC DNA]</scope>
    <source>
        <strain evidence="2 3">MCA 4198</strain>
    </source>
</reference>
<dbReference type="Proteomes" id="UP000245768">
    <property type="component" value="Unassembled WGS sequence"/>
</dbReference>
<feature type="region of interest" description="Disordered" evidence="1">
    <location>
        <begin position="37"/>
        <end position="161"/>
    </location>
</feature>
<sequence length="211" mass="22357">MTDKEKVAAESLVDFSRLPSSALDTYISFYDLAKAFPPPISRSGAYPHDGDDEPEDQEFHDTDGLTKDTGEAEEGGQEGGSEEGQGRRTMNSNGLPAPLTGSRLRPRSPPGGAGGGGSGNGATNGSVGKRNATITGLDEEARQQQHFQARAEEDDPPCPSHFYDAEAATSYLGAVAGKHFANQPPPKEGEVVVQFLYRCRAGDKILKVFSG</sequence>
<accession>A0A316YF57</accession>
<dbReference type="EMBL" id="KZ819639">
    <property type="protein sequence ID" value="PWN87832.1"/>
    <property type="molecule type" value="Genomic_DNA"/>
</dbReference>
<protein>
    <submittedName>
        <fullName evidence="2">Uncharacterized protein</fullName>
    </submittedName>
</protein>
<keyword evidence="3" id="KW-1185">Reference proteome</keyword>
<dbReference type="RefSeq" id="XP_025375030.1">
    <property type="nucleotide sequence ID" value="XM_025525298.1"/>
</dbReference>
<evidence type="ECO:0000256" key="1">
    <source>
        <dbReference type="SAM" id="MobiDB-lite"/>
    </source>
</evidence>
<organism evidence="2 3">
    <name type="scientific">Acaromyces ingoldii</name>
    <dbReference type="NCBI Taxonomy" id="215250"/>
    <lineage>
        <taxon>Eukaryota</taxon>
        <taxon>Fungi</taxon>
        <taxon>Dikarya</taxon>
        <taxon>Basidiomycota</taxon>
        <taxon>Ustilaginomycotina</taxon>
        <taxon>Exobasidiomycetes</taxon>
        <taxon>Exobasidiales</taxon>
        <taxon>Cryptobasidiaceae</taxon>
        <taxon>Acaromyces</taxon>
    </lineage>
</organism>
<gene>
    <name evidence="2" type="ORF">FA10DRAFT_303916</name>
</gene>
<dbReference type="OrthoDB" id="3356175at2759"/>
<name>A0A316YF57_9BASI</name>